<evidence type="ECO:0000256" key="2">
    <source>
        <dbReference type="ARBA" id="ARBA00022630"/>
    </source>
</evidence>
<keyword evidence="2" id="KW-0285">Flavoprotein</keyword>
<dbReference type="PANTHER" id="PTHR43408:SF2">
    <property type="entry name" value="FMN REDUCTASE (NADPH)"/>
    <property type="match status" value="1"/>
</dbReference>
<keyword evidence="7" id="KW-1185">Reference proteome</keyword>
<dbReference type="PANTHER" id="PTHR43408">
    <property type="entry name" value="FMN REDUCTASE (NADPH)"/>
    <property type="match status" value="1"/>
</dbReference>
<comment type="caution">
    <text evidence="6">The sequence shown here is derived from an EMBL/GenBank/DDBJ whole genome shotgun (WGS) entry which is preliminary data.</text>
</comment>
<evidence type="ECO:0000256" key="1">
    <source>
        <dbReference type="ARBA" id="ARBA00005990"/>
    </source>
</evidence>
<organism evidence="6 7">
    <name type="scientific">Serratia montpellierensis</name>
    <dbReference type="NCBI Taxonomy" id="2598730"/>
    <lineage>
        <taxon>Bacteria</taxon>
        <taxon>Pseudomonadati</taxon>
        <taxon>Pseudomonadota</taxon>
        <taxon>Gammaproteobacteria</taxon>
        <taxon>Enterobacterales</taxon>
        <taxon>Yersiniaceae</taxon>
        <taxon>Serratia</taxon>
    </lineage>
</organism>
<dbReference type="SUPFAM" id="SSF52218">
    <property type="entry name" value="Flavoproteins"/>
    <property type="match status" value="1"/>
</dbReference>
<evidence type="ECO:0000256" key="3">
    <source>
        <dbReference type="ARBA" id="ARBA00022643"/>
    </source>
</evidence>
<dbReference type="Gene3D" id="3.40.50.360">
    <property type="match status" value="1"/>
</dbReference>
<accession>A0ABS8J9Z2</accession>
<proteinExistence type="inferred from homology"/>
<evidence type="ECO:0000313" key="7">
    <source>
        <dbReference type="Proteomes" id="UP001199135"/>
    </source>
</evidence>
<comment type="similarity">
    <text evidence="1">Belongs to the SsuE family.</text>
</comment>
<evidence type="ECO:0000313" key="6">
    <source>
        <dbReference type="EMBL" id="MCC7660834.1"/>
    </source>
</evidence>
<protein>
    <recommendedName>
        <fullName evidence="5">NADPH-dependent FMN reductase-like domain-containing protein</fullName>
    </recommendedName>
</protein>
<keyword evidence="3" id="KW-0288">FMN</keyword>
<feature type="domain" description="NADPH-dependent FMN reductase-like" evidence="5">
    <location>
        <begin position="3"/>
        <end position="146"/>
    </location>
</feature>
<keyword evidence="4" id="KW-0560">Oxidoreductase</keyword>
<dbReference type="InterPro" id="IPR051814">
    <property type="entry name" value="NAD(P)H-dep_FMN_reductase"/>
</dbReference>
<dbReference type="EMBL" id="VOSO01000019">
    <property type="protein sequence ID" value="MCC7660834.1"/>
    <property type="molecule type" value="Genomic_DNA"/>
</dbReference>
<dbReference type="Pfam" id="PF03358">
    <property type="entry name" value="FMN_red"/>
    <property type="match status" value="1"/>
</dbReference>
<sequence length="173" mass="18924">MNKIIGLTGVLNTPSRTEGLVSHLTEAFVSGTGFTHSVITLNDFGESLPLARKIEDLDQNAGVLVDEIVNADALIIGVPTWNAGYPGMFKHLFDLIPPDAIADKPVILSATGGSDRHALMPEYQLRPLFTYLRARVATTTLFATTNDFDGHQPSPEFEKRMLRAVDELKALVY</sequence>
<evidence type="ECO:0000259" key="5">
    <source>
        <dbReference type="Pfam" id="PF03358"/>
    </source>
</evidence>
<reference evidence="6 7" key="1">
    <citation type="submission" date="2019-08" db="EMBL/GenBank/DDBJ databases">
        <title>Genome sequencing of Psyttalia spp.-associated microbial isolates reveals a potentially novel species in the Serratia genus.</title>
        <authorList>
            <person name="Tannieres-Laurent M."/>
            <person name="Sparks M.E."/>
            <person name="Blackburn M.B."/>
            <person name="Gundersen-Rindal D.E."/>
            <person name="Bon M.-C."/>
        </authorList>
    </citation>
    <scope>NUCLEOTIDE SEQUENCE [LARGE SCALE GENOMIC DNA]</scope>
    <source>
        <strain evidence="7">Pon4B</strain>
    </source>
</reference>
<gene>
    <name evidence="6" type="ORF">FUU20_19135</name>
</gene>
<dbReference type="RefSeq" id="WP_137382340.1">
    <property type="nucleotide sequence ID" value="NZ_VOSN01000013.1"/>
</dbReference>
<dbReference type="InterPro" id="IPR029039">
    <property type="entry name" value="Flavoprotein-like_sf"/>
</dbReference>
<dbReference type="InterPro" id="IPR005025">
    <property type="entry name" value="FMN_Rdtase-like_dom"/>
</dbReference>
<dbReference type="Proteomes" id="UP001199135">
    <property type="component" value="Unassembled WGS sequence"/>
</dbReference>
<evidence type="ECO:0000256" key="4">
    <source>
        <dbReference type="ARBA" id="ARBA00023002"/>
    </source>
</evidence>
<name>A0ABS8J9Z2_9GAMM</name>